<dbReference type="GO" id="GO:0016757">
    <property type="term" value="F:glycosyltransferase activity"/>
    <property type="evidence" value="ECO:0007669"/>
    <property type="project" value="UniProtKB-KW"/>
</dbReference>
<accession>A0A0R2IRC2</accession>
<proteinExistence type="predicted"/>
<dbReference type="PANTHER" id="PTHR12526:SF629">
    <property type="entry name" value="TEICHURONIC ACID BIOSYNTHESIS GLYCOSYLTRANSFERASE TUAH-RELATED"/>
    <property type="match status" value="1"/>
</dbReference>
<dbReference type="Pfam" id="PF00534">
    <property type="entry name" value="Glycos_transf_1"/>
    <property type="match status" value="1"/>
</dbReference>
<comment type="caution">
    <text evidence="4">The sequence shown here is derived from an EMBL/GenBank/DDBJ whole genome shotgun (WGS) entry which is preliminary data.</text>
</comment>
<evidence type="ECO:0000313" key="5">
    <source>
        <dbReference type="Proteomes" id="UP000051568"/>
    </source>
</evidence>
<dbReference type="Proteomes" id="UP000051568">
    <property type="component" value="Unassembled WGS sequence"/>
</dbReference>
<dbReference type="AlphaFoldDB" id="A0A0R2IRC2"/>
<dbReference type="PATRIC" id="fig|319652.3.peg.872"/>
<name>A0A0R2IRC2_9LACO</name>
<evidence type="ECO:0000313" key="4">
    <source>
        <dbReference type="EMBL" id="KRN67326.1"/>
    </source>
</evidence>
<dbReference type="SUPFAM" id="SSF53756">
    <property type="entry name" value="UDP-Glycosyltransferase/glycogen phosphorylase"/>
    <property type="match status" value="1"/>
</dbReference>
<keyword evidence="1" id="KW-0328">Glycosyltransferase</keyword>
<keyword evidence="5" id="KW-1185">Reference proteome</keyword>
<gene>
    <name evidence="4" type="ORF">IV80_GL000865</name>
</gene>
<evidence type="ECO:0000256" key="2">
    <source>
        <dbReference type="ARBA" id="ARBA00022679"/>
    </source>
</evidence>
<reference evidence="4 5" key="1">
    <citation type="journal article" date="2015" name="Genome Announc.">
        <title>Expanding the biotechnology potential of lactobacilli through comparative genomics of 213 strains and associated genera.</title>
        <authorList>
            <person name="Sun Z."/>
            <person name="Harris H.M."/>
            <person name="McCann A."/>
            <person name="Guo C."/>
            <person name="Argimon S."/>
            <person name="Zhang W."/>
            <person name="Yang X."/>
            <person name="Jeffery I.B."/>
            <person name="Cooney J.C."/>
            <person name="Kagawa T.F."/>
            <person name="Liu W."/>
            <person name="Song Y."/>
            <person name="Salvetti E."/>
            <person name="Wrobel A."/>
            <person name="Rasinkangas P."/>
            <person name="Parkhill J."/>
            <person name="Rea M.C."/>
            <person name="O'Sullivan O."/>
            <person name="Ritari J."/>
            <person name="Douillard F.P."/>
            <person name="Paul Ross R."/>
            <person name="Yang R."/>
            <person name="Briner A.E."/>
            <person name="Felis G.E."/>
            <person name="de Vos W.M."/>
            <person name="Barrangou R."/>
            <person name="Klaenhammer T.R."/>
            <person name="Caufield P.W."/>
            <person name="Cui Y."/>
            <person name="Zhang H."/>
            <person name="O'Toole P.W."/>
        </authorList>
    </citation>
    <scope>NUCLEOTIDE SEQUENCE [LARGE SCALE GENOMIC DNA]</scope>
    <source>
        <strain evidence="4 5">DSM 17757</strain>
    </source>
</reference>
<dbReference type="InterPro" id="IPR001296">
    <property type="entry name" value="Glyco_trans_1"/>
</dbReference>
<evidence type="ECO:0000256" key="1">
    <source>
        <dbReference type="ARBA" id="ARBA00022676"/>
    </source>
</evidence>
<protein>
    <recommendedName>
        <fullName evidence="3">Glycosyl transferase family 1 domain-containing protein</fullName>
    </recommendedName>
</protein>
<organism evidence="4 5">
    <name type="scientific">Pediococcus cellicola</name>
    <dbReference type="NCBI Taxonomy" id="319652"/>
    <lineage>
        <taxon>Bacteria</taxon>
        <taxon>Bacillati</taxon>
        <taxon>Bacillota</taxon>
        <taxon>Bacilli</taxon>
        <taxon>Lactobacillales</taxon>
        <taxon>Lactobacillaceae</taxon>
        <taxon>Pediococcus</taxon>
    </lineage>
</organism>
<dbReference type="PANTHER" id="PTHR12526">
    <property type="entry name" value="GLYCOSYLTRANSFERASE"/>
    <property type="match status" value="1"/>
</dbReference>
<feature type="domain" description="Glycosyl transferase family 1" evidence="3">
    <location>
        <begin position="325"/>
        <end position="482"/>
    </location>
</feature>
<keyword evidence="2" id="KW-0808">Transferase</keyword>
<sequence length="516" mass="59169">MYYFLNTTIPLNKSGIEHAQIKRVHLFNDYGVPNKIVTRNFEVDLHHNLKVAGIPEDNHINLFEFLQGSENFKPRKLTAKDIQLPHGCQLKAENDYFVAKDIKGRLAVRIEPWGQHDTQVQTVSFFDYAGNLLRRERYDHRGFRSIVEIHNPEGGVSNEQIYSPEGKLVYESFYFKDGQGKMQNSLLRVVDFHGQNYEFTGLRGLQRFFFDQLNQEDDGHNVFIADRAVETEWALLHMQTRAYKVLFLHNAHTADPNDPMDRVLNNNFEFSLKNFTAWNAVIDSTKRQTADAKLRFDFKKTPIFTIPVGIVPNRLIEKANVPFQDRTPGKVIEVARLFPEKRLDHLIKAFGIVHQKLPQATLDLWGYGDGTTDKALQKQVKSLNLDQVVSFKGYSTNIGEVMDKAQVATLTSRVEGFALAVLEAQSHGLPVVAYDIPYGPSDIIEDGFSGTLVKDGDYKAFAHALIKLLSDQKRLQEYSDHAYVSRKRYSEEAIWNAWQQLINDADHFFKAEKEGE</sequence>
<dbReference type="RefSeq" id="WP_057749195.1">
    <property type="nucleotide sequence ID" value="NZ_BJVH01000003.1"/>
</dbReference>
<evidence type="ECO:0000259" key="3">
    <source>
        <dbReference type="Pfam" id="PF00534"/>
    </source>
</evidence>
<dbReference type="Gene3D" id="3.40.50.2000">
    <property type="entry name" value="Glycogen Phosphorylase B"/>
    <property type="match status" value="3"/>
</dbReference>
<dbReference type="EMBL" id="JQBR01000002">
    <property type="protein sequence ID" value="KRN67326.1"/>
    <property type="molecule type" value="Genomic_DNA"/>
</dbReference>
<dbReference type="STRING" id="319652.IV80_GL000865"/>